<sequence>MGSLFPFQSDVDVDTDGSRLLGIEEEAADEVFDALSSQTARTILAAVYEEPRPASDLADAAETSLQNARYHLDGLRDAGLVDVADTWYSERGTEMKVYAPTNDSVVVMAGDEETRSSAFDVLKSFLGSVGAIGVGALLVQALAAPGTVVPAMGSAASPSSGGDGGGAAGTTTTTSGGFSAMDAGGETTVSATRTATETTAQVSTTTTVGGHAAGPLDAALALLSQPGVAFFVGGLCVLGALVAWNRWR</sequence>
<evidence type="ECO:0000256" key="5">
    <source>
        <dbReference type="SAM" id="Phobius"/>
    </source>
</evidence>
<evidence type="ECO:0000313" key="8">
    <source>
        <dbReference type="Proteomes" id="UP000628840"/>
    </source>
</evidence>
<dbReference type="SMART" id="SM00418">
    <property type="entry name" value="HTH_ARSR"/>
    <property type="match status" value="1"/>
</dbReference>
<feature type="transmembrane region" description="Helical" evidence="5">
    <location>
        <begin position="227"/>
        <end position="244"/>
    </location>
</feature>
<keyword evidence="8" id="KW-1185">Reference proteome</keyword>
<evidence type="ECO:0000256" key="4">
    <source>
        <dbReference type="SAM" id="MobiDB-lite"/>
    </source>
</evidence>
<keyword evidence="5" id="KW-0812">Transmembrane</keyword>
<dbReference type="Pfam" id="PF12840">
    <property type="entry name" value="HTH_20"/>
    <property type="match status" value="1"/>
</dbReference>
<feature type="compositionally biased region" description="Low complexity" evidence="4">
    <location>
        <begin position="169"/>
        <end position="184"/>
    </location>
</feature>
<reference evidence="7 8" key="1">
    <citation type="journal article" date="2019" name="Int. J. Syst. Evol. Microbiol.">
        <title>The Global Catalogue of Microorganisms (GCM) 10K type strain sequencing project: providing services to taxonomists for standard genome sequencing and annotation.</title>
        <authorList>
            <consortium name="The Broad Institute Genomics Platform"/>
            <consortium name="The Broad Institute Genome Sequencing Center for Infectious Disease"/>
            <person name="Wu L."/>
            <person name="Ma J."/>
        </authorList>
    </citation>
    <scope>NUCLEOTIDE SEQUENCE [LARGE SCALE GENOMIC DNA]</scope>
    <source>
        <strain evidence="7 8">JCM 19585</strain>
    </source>
</reference>
<dbReference type="InterPro" id="IPR051011">
    <property type="entry name" value="Metal_resp_trans_reg"/>
</dbReference>
<dbReference type="Pfam" id="PF24267">
    <property type="entry name" value="HVO_1552_C"/>
    <property type="match status" value="1"/>
</dbReference>
<dbReference type="Proteomes" id="UP000628840">
    <property type="component" value="Unassembled WGS sequence"/>
</dbReference>
<dbReference type="OrthoDB" id="11368at2157"/>
<dbReference type="AlphaFoldDB" id="A0A830EYQ4"/>
<evidence type="ECO:0000259" key="6">
    <source>
        <dbReference type="SMART" id="SM00418"/>
    </source>
</evidence>
<keyword evidence="1" id="KW-0805">Transcription regulation</keyword>
<evidence type="ECO:0000313" key="7">
    <source>
        <dbReference type="EMBL" id="GGL23000.1"/>
    </source>
</evidence>
<evidence type="ECO:0000256" key="2">
    <source>
        <dbReference type="ARBA" id="ARBA00023125"/>
    </source>
</evidence>
<organism evidence="7 8">
    <name type="scientific">Halarchaeum grantii</name>
    <dbReference type="NCBI Taxonomy" id="1193105"/>
    <lineage>
        <taxon>Archaea</taxon>
        <taxon>Methanobacteriati</taxon>
        <taxon>Methanobacteriota</taxon>
        <taxon>Stenosarchaea group</taxon>
        <taxon>Halobacteria</taxon>
        <taxon>Halobacteriales</taxon>
        <taxon>Halobacteriaceae</taxon>
    </lineage>
</organism>
<keyword evidence="5" id="KW-1133">Transmembrane helix</keyword>
<dbReference type="RefSeq" id="WP_188877370.1">
    <property type="nucleotide sequence ID" value="NZ_BMPF01000001.1"/>
</dbReference>
<dbReference type="GO" id="GO:0003700">
    <property type="term" value="F:DNA-binding transcription factor activity"/>
    <property type="evidence" value="ECO:0007669"/>
    <property type="project" value="InterPro"/>
</dbReference>
<dbReference type="GO" id="GO:0003677">
    <property type="term" value="F:DNA binding"/>
    <property type="evidence" value="ECO:0007669"/>
    <property type="project" value="UniProtKB-KW"/>
</dbReference>
<evidence type="ECO:0000256" key="1">
    <source>
        <dbReference type="ARBA" id="ARBA00023015"/>
    </source>
</evidence>
<evidence type="ECO:0000256" key="3">
    <source>
        <dbReference type="ARBA" id="ARBA00023163"/>
    </source>
</evidence>
<keyword evidence="2" id="KW-0238">DNA-binding</keyword>
<dbReference type="PANTHER" id="PTHR43132:SF2">
    <property type="entry name" value="ARSENICAL RESISTANCE OPERON REPRESSOR ARSR-RELATED"/>
    <property type="match status" value="1"/>
</dbReference>
<dbReference type="CDD" id="cd00090">
    <property type="entry name" value="HTH_ARSR"/>
    <property type="match status" value="1"/>
</dbReference>
<name>A0A830EYQ4_9EURY</name>
<keyword evidence="3" id="KW-0804">Transcription</keyword>
<feature type="domain" description="HTH arsR-type" evidence="6">
    <location>
        <begin position="30"/>
        <end position="116"/>
    </location>
</feature>
<accession>A0A830EYQ4</accession>
<keyword evidence="5" id="KW-0472">Membrane</keyword>
<dbReference type="InterPro" id="IPR001845">
    <property type="entry name" value="HTH_ArsR_DNA-bd_dom"/>
</dbReference>
<comment type="caution">
    <text evidence="7">The sequence shown here is derived from an EMBL/GenBank/DDBJ whole genome shotgun (WGS) entry which is preliminary data.</text>
</comment>
<dbReference type="Gene3D" id="1.10.10.10">
    <property type="entry name" value="Winged helix-like DNA-binding domain superfamily/Winged helix DNA-binding domain"/>
    <property type="match status" value="1"/>
</dbReference>
<feature type="region of interest" description="Disordered" evidence="4">
    <location>
        <begin position="154"/>
        <end position="184"/>
    </location>
</feature>
<proteinExistence type="predicted"/>
<protein>
    <recommendedName>
        <fullName evidence="6">HTH arsR-type domain-containing protein</fullName>
    </recommendedName>
</protein>
<gene>
    <name evidence="7" type="ORF">GCM10009037_03060</name>
</gene>
<dbReference type="InterPro" id="IPR056525">
    <property type="entry name" value="HVO_1552_C"/>
</dbReference>
<dbReference type="PANTHER" id="PTHR43132">
    <property type="entry name" value="ARSENICAL RESISTANCE OPERON REPRESSOR ARSR-RELATED"/>
    <property type="match status" value="1"/>
</dbReference>
<dbReference type="InterPro" id="IPR036388">
    <property type="entry name" value="WH-like_DNA-bd_sf"/>
</dbReference>
<dbReference type="EMBL" id="BMPF01000001">
    <property type="protein sequence ID" value="GGL23000.1"/>
    <property type="molecule type" value="Genomic_DNA"/>
</dbReference>
<dbReference type="InterPro" id="IPR011991">
    <property type="entry name" value="ArsR-like_HTH"/>
</dbReference>
<dbReference type="SUPFAM" id="SSF46785">
    <property type="entry name" value="Winged helix' DNA-binding domain"/>
    <property type="match status" value="1"/>
</dbReference>
<dbReference type="InterPro" id="IPR036390">
    <property type="entry name" value="WH_DNA-bd_sf"/>
</dbReference>